<proteinExistence type="predicted"/>
<accession>A0A3G5AE28</accession>
<dbReference type="EMBL" id="MK072452">
    <property type="protein sequence ID" value="AYV85427.1"/>
    <property type="molecule type" value="Genomic_DNA"/>
</dbReference>
<organism evidence="1">
    <name type="scientific">Satyrvirus sp</name>
    <dbReference type="NCBI Taxonomy" id="2487771"/>
    <lineage>
        <taxon>Viruses</taxon>
        <taxon>Varidnaviria</taxon>
        <taxon>Bamfordvirae</taxon>
        <taxon>Nucleocytoviricota</taxon>
        <taxon>Megaviricetes</taxon>
        <taxon>Imitervirales</taxon>
        <taxon>Mimiviridae</taxon>
        <taxon>Megamimivirinae</taxon>
    </lineage>
</organism>
<evidence type="ECO:0000313" key="1">
    <source>
        <dbReference type="EMBL" id="AYV85427.1"/>
    </source>
</evidence>
<name>A0A3G5AE28_9VIRU</name>
<reference evidence="1" key="1">
    <citation type="submission" date="2018-10" db="EMBL/GenBank/DDBJ databases">
        <title>Hidden diversity of soil giant viruses.</title>
        <authorList>
            <person name="Schulz F."/>
            <person name="Alteio L."/>
            <person name="Goudeau D."/>
            <person name="Ryan E.M."/>
            <person name="Malmstrom R.R."/>
            <person name="Blanchard J."/>
            <person name="Woyke T."/>
        </authorList>
    </citation>
    <scope>NUCLEOTIDE SEQUENCE</scope>
    <source>
        <strain evidence="1">SAV1</strain>
    </source>
</reference>
<gene>
    <name evidence="1" type="ORF">Satyrvirus16_3</name>
</gene>
<sequence>MKIPNDTKENSCTPIRKIFDYEDKDEFINFIRIVKPIYESSDGKHKIDFYGLIEPKDSKFDPWTKVNHDGWECPQGPGADTSMLKNQSSGYIGKSWGLHIHFESNEYNFSSRTYLIVRIIDFNTIEVIYDWQNNAGMKLVLKSQIFDYNDKQKFIDFVNKMKPVYDAQDGKHRFEFVNGSACPIGASCKHIGWKCWESDNDLNNDCGFFQEDFHQNMEGGLIKDEGLIVRFESDGLDMSTFLAVKVINYTTVEVIYDWHKNRGMKLELV</sequence>
<protein>
    <submittedName>
        <fullName evidence="1">Uncharacterized protein</fullName>
    </submittedName>
</protein>